<evidence type="ECO:0000256" key="4">
    <source>
        <dbReference type="ARBA" id="ARBA00022475"/>
    </source>
</evidence>
<evidence type="ECO:0000256" key="2">
    <source>
        <dbReference type="ARBA" id="ARBA00007543"/>
    </source>
</evidence>
<evidence type="ECO:0000256" key="7">
    <source>
        <dbReference type="ARBA" id="ARBA00022723"/>
    </source>
</evidence>
<dbReference type="EMBL" id="JBHTIC010000006">
    <property type="protein sequence ID" value="MFD0761848.1"/>
    <property type="molecule type" value="Genomic_DNA"/>
</dbReference>
<reference evidence="14" key="1">
    <citation type="journal article" date="2019" name="Int. J. Syst. Evol. Microbiol.">
        <title>The Global Catalogue of Microorganisms (GCM) 10K type strain sequencing project: providing services to taxonomists for standard genome sequencing and annotation.</title>
        <authorList>
            <consortium name="The Broad Institute Genomics Platform"/>
            <consortium name="The Broad Institute Genome Sequencing Center for Infectious Disease"/>
            <person name="Wu L."/>
            <person name="Ma J."/>
        </authorList>
    </citation>
    <scope>NUCLEOTIDE SEQUENCE [LARGE SCALE GENOMIC DNA]</scope>
    <source>
        <strain evidence="14">CCUG 60022</strain>
    </source>
</reference>
<feature type="transmembrane region" description="Helical" evidence="12">
    <location>
        <begin position="320"/>
        <end position="342"/>
    </location>
</feature>
<dbReference type="PANTHER" id="PTHR43141">
    <property type="entry name" value="CYTOCHROME BD2 SUBUNIT II"/>
    <property type="match status" value="1"/>
</dbReference>
<dbReference type="InterPro" id="IPR003317">
    <property type="entry name" value="Cyt-d_oxidase_su2"/>
</dbReference>
<keyword evidence="6 12" id="KW-0812">Transmembrane</keyword>
<dbReference type="NCBIfam" id="TIGR00203">
    <property type="entry name" value="cydB"/>
    <property type="match status" value="1"/>
</dbReference>
<feature type="transmembrane region" description="Helical" evidence="12">
    <location>
        <begin position="55"/>
        <end position="74"/>
    </location>
</feature>
<dbReference type="Proteomes" id="UP001597032">
    <property type="component" value="Unassembled WGS sequence"/>
</dbReference>
<organism evidence="13 14">
    <name type="scientific">Lutibacter aestuarii</name>
    <dbReference type="NCBI Taxonomy" id="861111"/>
    <lineage>
        <taxon>Bacteria</taxon>
        <taxon>Pseudomonadati</taxon>
        <taxon>Bacteroidota</taxon>
        <taxon>Flavobacteriia</taxon>
        <taxon>Flavobacteriales</taxon>
        <taxon>Flavobacteriaceae</taxon>
        <taxon>Lutibacter</taxon>
    </lineage>
</organism>
<feature type="transmembrane region" description="Helical" evidence="12">
    <location>
        <begin position="274"/>
        <end position="300"/>
    </location>
</feature>
<keyword evidence="14" id="KW-1185">Reference proteome</keyword>
<dbReference type="Pfam" id="PF02322">
    <property type="entry name" value="Cyt_bd_oxida_II"/>
    <property type="match status" value="1"/>
</dbReference>
<evidence type="ECO:0000256" key="10">
    <source>
        <dbReference type="ARBA" id="ARBA00023004"/>
    </source>
</evidence>
<dbReference type="PIRSF" id="PIRSF000267">
    <property type="entry name" value="Cyt_oxidse_sub2"/>
    <property type="match status" value="1"/>
</dbReference>
<accession>A0ABW2Z5D0</accession>
<gene>
    <name evidence="13" type="primary">cydB</name>
    <name evidence="13" type="ORF">ACFQZW_07115</name>
</gene>
<protein>
    <submittedName>
        <fullName evidence="13">Cytochrome d ubiquinol oxidase subunit II</fullName>
    </submittedName>
</protein>
<feature type="transmembrane region" description="Helical" evidence="12">
    <location>
        <begin position="248"/>
        <end position="267"/>
    </location>
</feature>
<comment type="subcellular location">
    <subcellularLocation>
        <location evidence="1">Cell membrane</location>
        <topology evidence="1">Multi-pass membrane protein</topology>
    </subcellularLocation>
</comment>
<feature type="transmembrane region" description="Helical" evidence="12">
    <location>
        <begin position="80"/>
        <end position="104"/>
    </location>
</feature>
<keyword evidence="8" id="KW-0249">Electron transport</keyword>
<evidence type="ECO:0000256" key="11">
    <source>
        <dbReference type="ARBA" id="ARBA00023136"/>
    </source>
</evidence>
<dbReference type="RefSeq" id="WP_372800931.1">
    <property type="nucleotide sequence ID" value="NZ_JBHTIC010000006.1"/>
</dbReference>
<name>A0ABW2Z5D0_9FLAO</name>
<keyword evidence="11 12" id="KW-0472">Membrane</keyword>
<dbReference type="PANTHER" id="PTHR43141:SF5">
    <property type="entry name" value="CYTOCHROME BD-I UBIQUINOL OXIDASE SUBUNIT 2"/>
    <property type="match status" value="1"/>
</dbReference>
<comment type="similarity">
    <text evidence="2">Belongs to the cytochrome ubiquinol oxidase subunit 2 family.</text>
</comment>
<comment type="caution">
    <text evidence="13">The sequence shown here is derived from an EMBL/GenBank/DDBJ whole genome shotgun (WGS) entry which is preliminary data.</text>
</comment>
<evidence type="ECO:0000256" key="8">
    <source>
        <dbReference type="ARBA" id="ARBA00022982"/>
    </source>
</evidence>
<keyword evidence="10" id="KW-0408">Iron</keyword>
<feature type="transmembrane region" description="Helical" evidence="12">
    <location>
        <begin position="215"/>
        <end position="236"/>
    </location>
</feature>
<evidence type="ECO:0000256" key="12">
    <source>
        <dbReference type="SAM" id="Phobius"/>
    </source>
</evidence>
<evidence type="ECO:0000256" key="6">
    <source>
        <dbReference type="ARBA" id="ARBA00022692"/>
    </source>
</evidence>
<keyword evidence="7" id="KW-0479">Metal-binding</keyword>
<feature type="transmembrane region" description="Helical" evidence="12">
    <location>
        <begin position="175"/>
        <end position="194"/>
    </location>
</feature>
<evidence type="ECO:0000256" key="3">
    <source>
        <dbReference type="ARBA" id="ARBA00022448"/>
    </source>
</evidence>
<proteinExistence type="inferred from homology"/>
<evidence type="ECO:0000313" key="13">
    <source>
        <dbReference type="EMBL" id="MFD0761848.1"/>
    </source>
</evidence>
<feature type="transmembrane region" description="Helical" evidence="12">
    <location>
        <begin position="6"/>
        <end position="34"/>
    </location>
</feature>
<keyword evidence="9 12" id="KW-1133">Transmembrane helix</keyword>
<keyword evidence="3" id="KW-0813">Transport</keyword>
<evidence type="ECO:0000256" key="5">
    <source>
        <dbReference type="ARBA" id="ARBA00022617"/>
    </source>
</evidence>
<keyword evidence="4" id="KW-1003">Cell membrane</keyword>
<evidence type="ECO:0000313" key="14">
    <source>
        <dbReference type="Proteomes" id="UP001597032"/>
    </source>
</evidence>
<feature type="transmembrane region" description="Helical" evidence="12">
    <location>
        <begin position="116"/>
        <end position="136"/>
    </location>
</feature>
<evidence type="ECO:0000256" key="1">
    <source>
        <dbReference type="ARBA" id="ARBA00004651"/>
    </source>
</evidence>
<keyword evidence="5" id="KW-0349">Heme</keyword>
<evidence type="ECO:0000256" key="9">
    <source>
        <dbReference type="ARBA" id="ARBA00022989"/>
    </source>
</evidence>
<sequence length="358" mass="40679">MELTWYLILCFMFVMYIVLDGFDFGAGIIHLFFAKTEKEKKQVMRAIGPFWDGNEVWLVAAGGVLFASFPTLYASAFSGFYLPLIMILWLFIFRALGIEFTHLINHELWIKPWQKGFGISSLLLALFFGIAFGNIIRGVNLGGVENGMAQFKHKYSFFTPLWDGSFSPFAERPGVIDWFTITIGLVAVLTLTIHGANWIILKTEGEFVKKLQDKILPLWIALFVFIIISLIAFVTMKSFHKELFTQHPSMYLLPLLTFIGFIGMLLFRKSTKNWLGFASSTLFIISGIGSAVASLFPVVIPSTNTIVESLTIYNTSSETYGLKVGLIWWIIAFTLVLIYFTFVHKVYKGKLTEKHDHH</sequence>